<dbReference type="InterPro" id="IPR009001">
    <property type="entry name" value="Transl_elong_EF1A/Init_IF2_C"/>
</dbReference>
<dbReference type="NCBIfam" id="TIGR00231">
    <property type="entry name" value="small_GTP"/>
    <property type="match status" value="1"/>
</dbReference>
<name>A0ABD3VYW9_SINWO</name>
<dbReference type="CDD" id="cd01884">
    <property type="entry name" value="EF_Tu"/>
    <property type="match status" value="1"/>
</dbReference>
<dbReference type="Gene3D" id="2.40.30.10">
    <property type="entry name" value="Translation factors"/>
    <property type="match status" value="2"/>
</dbReference>
<dbReference type="InterPro" id="IPR004161">
    <property type="entry name" value="EFTu-like_2"/>
</dbReference>
<dbReference type="NCBIfam" id="NF000766">
    <property type="entry name" value="PRK00049.1"/>
    <property type="match status" value="1"/>
</dbReference>
<keyword evidence="9" id="KW-0460">Magnesium</keyword>
<keyword evidence="6" id="KW-0547">Nucleotide-binding</keyword>
<keyword evidence="5" id="KW-0479">Metal-binding</keyword>
<evidence type="ECO:0000256" key="8">
    <source>
        <dbReference type="ARBA" id="ARBA00022801"/>
    </source>
</evidence>
<evidence type="ECO:0000256" key="3">
    <source>
        <dbReference type="ARBA" id="ARBA00011986"/>
    </source>
</evidence>
<evidence type="ECO:0000256" key="10">
    <source>
        <dbReference type="ARBA" id="ARBA00022917"/>
    </source>
</evidence>
<dbReference type="InterPro" id="IPR004160">
    <property type="entry name" value="Transl_elong_EFTu/EF1A_C"/>
</dbReference>
<dbReference type="InterPro" id="IPR000795">
    <property type="entry name" value="T_Tr_GTP-bd_dom"/>
</dbReference>
<dbReference type="InterPro" id="IPR005225">
    <property type="entry name" value="Small_GTP-bd"/>
</dbReference>
<dbReference type="NCBIfam" id="NF009373">
    <property type="entry name" value="PRK12736.1"/>
    <property type="match status" value="1"/>
</dbReference>
<evidence type="ECO:0000256" key="5">
    <source>
        <dbReference type="ARBA" id="ARBA00022723"/>
    </source>
</evidence>
<dbReference type="PANTHER" id="PTHR43721:SF2">
    <property type="entry name" value="ELONGATION FACTOR TU, MITOCHONDRIAL"/>
    <property type="match status" value="1"/>
</dbReference>
<evidence type="ECO:0000256" key="4">
    <source>
        <dbReference type="ARBA" id="ARBA00022490"/>
    </source>
</evidence>
<evidence type="ECO:0000256" key="6">
    <source>
        <dbReference type="ARBA" id="ARBA00022741"/>
    </source>
</evidence>
<dbReference type="InterPro" id="IPR027417">
    <property type="entry name" value="P-loop_NTPase"/>
</dbReference>
<dbReference type="InterPro" id="IPR031157">
    <property type="entry name" value="G_TR_CS"/>
</dbReference>
<dbReference type="NCBIfam" id="NF009372">
    <property type="entry name" value="PRK12735.1"/>
    <property type="match status" value="1"/>
</dbReference>
<dbReference type="InterPro" id="IPR041709">
    <property type="entry name" value="EF-Tu_GTP-bd"/>
</dbReference>
<protein>
    <recommendedName>
        <fullName evidence="3">protein-synthesizing GTPase</fullName>
        <ecNumber evidence="3">3.6.5.3</ecNumber>
    </recommendedName>
</protein>
<evidence type="ECO:0000256" key="1">
    <source>
        <dbReference type="ARBA" id="ARBA00007249"/>
    </source>
</evidence>
<dbReference type="GO" id="GO:0005525">
    <property type="term" value="F:GTP binding"/>
    <property type="evidence" value="ECO:0007669"/>
    <property type="project" value="UniProtKB-KW"/>
</dbReference>
<evidence type="ECO:0000259" key="12">
    <source>
        <dbReference type="PROSITE" id="PS51722"/>
    </source>
</evidence>
<sequence>MATTIAAMRFGVIQMRFFSRIRQVSSRNMSFLARKTYNIKKERISHLYLYRFSSKSSVKPHMNIGTIGHVDHGKTTLTAAITKVLSDEGLSKFVKFDEIDRAPEEKRRGITINATHVEYETKKRHYAHTDCPGHIDFIKNMLTGASQIDGAILVVAATDGIMPQTREHLLLVKQIGVHNVIVFINKVDAVDSDMVELVELETRDLLNELGYNGEEVPFIAGSALHALNGVDSGFGKKAVMKLLDTVDELKIPERNLQGPFYMPVEKAVGISGRGTVVIGTLKQGVMNKGEEAVLLGHGNMIKTALSDLQMFKRSVPKCVAGENLGALLRGVKKELVERGMFLCKPDAFKQYDSFEAQVYILSKAEGGRSKPIIDGYIQMMYSSTWSMGCCVKLLADTKMLMPGDTAKINLFLRIPMVLEEGMKFTIRENQITTITGIITKPIPSLKLEILGFNVTPQKAVKIEGNASSVRNRRART</sequence>
<evidence type="ECO:0000256" key="2">
    <source>
        <dbReference type="ARBA" id="ARBA00011245"/>
    </source>
</evidence>
<dbReference type="AlphaFoldDB" id="A0ABD3VYW9"/>
<dbReference type="Gene3D" id="3.40.50.300">
    <property type="entry name" value="P-loop containing nucleotide triphosphate hydrolases"/>
    <property type="match status" value="1"/>
</dbReference>
<dbReference type="FunFam" id="3.40.50.300:FF:000576">
    <property type="entry name" value="Elongation factor Tu"/>
    <property type="match status" value="1"/>
</dbReference>
<dbReference type="Pfam" id="PF03143">
    <property type="entry name" value="GTP_EFTU_D3"/>
    <property type="match status" value="1"/>
</dbReference>
<dbReference type="GO" id="GO:0046872">
    <property type="term" value="F:metal ion binding"/>
    <property type="evidence" value="ECO:0007669"/>
    <property type="project" value="UniProtKB-KW"/>
</dbReference>
<evidence type="ECO:0000313" key="13">
    <source>
        <dbReference type="EMBL" id="KAL3866822.1"/>
    </source>
</evidence>
<dbReference type="EC" id="3.6.5.3" evidence="3"/>
<accession>A0ABD3VYW9</accession>
<proteinExistence type="inferred from homology"/>
<dbReference type="Pfam" id="PF00009">
    <property type="entry name" value="GTP_EFTU"/>
    <property type="match status" value="1"/>
</dbReference>
<evidence type="ECO:0000256" key="11">
    <source>
        <dbReference type="ARBA" id="ARBA00023134"/>
    </source>
</evidence>
<dbReference type="EMBL" id="JBJQND010000009">
    <property type="protein sequence ID" value="KAL3866822.1"/>
    <property type="molecule type" value="Genomic_DNA"/>
</dbReference>
<comment type="similarity">
    <text evidence="1">Belongs to the TRAFAC class translation factor GTPase superfamily. Classic translation factor GTPase family. EF-Tu/EF-1A subfamily.</text>
</comment>
<dbReference type="InterPro" id="IPR050055">
    <property type="entry name" value="EF-Tu_GTPase"/>
</dbReference>
<keyword evidence="8" id="KW-0378">Hydrolase</keyword>
<dbReference type="Pfam" id="PF03144">
    <property type="entry name" value="GTP_EFTU_D2"/>
    <property type="match status" value="1"/>
</dbReference>
<keyword evidence="10" id="KW-0648">Protein biosynthesis</keyword>
<gene>
    <name evidence="13" type="ORF">ACJMK2_044084</name>
</gene>
<keyword evidence="14" id="KW-1185">Reference proteome</keyword>
<dbReference type="PRINTS" id="PR00315">
    <property type="entry name" value="ELONGATNFCT"/>
</dbReference>
<dbReference type="SUPFAM" id="SSF52540">
    <property type="entry name" value="P-loop containing nucleoside triphosphate hydrolases"/>
    <property type="match status" value="1"/>
</dbReference>
<dbReference type="PROSITE" id="PS51722">
    <property type="entry name" value="G_TR_2"/>
    <property type="match status" value="1"/>
</dbReference>
<dbReference type="GO" id="GO:0003746">
    <property type="term" value="F:translation elongation factor activity"/>
    <property type="evidence" value="ECO:0007669"/>
    <property type="project" value="UniProtKB-KW"/>
</dbReference>
<keyword evidence="4" id="KW-0963">Cytoplasm</keyword>
<evidence type="ECO:0000256" key="7">
    <source>
        <dbReference type="ARBA" id="ARBA00022768"/>
    </source>
</evidence>
<dbReference type="PANTHER" id="PTHR43721">
    <property type="entry name" value="ELONGATION FACTOR TU-RELATED"/>
    <property type="match status" value="1"/>
</dbReference>
<dbReference type="PROSITE" id="PS00301">
    <property type="entry name" value="G_TR_1"/>
    <property type="match status" value="1"/>
</dbReference>
<keyword evidence="11" id="KW-0342">GTP-binding</keyword>
<dbReference type="Proteomes" id="UP001634394">
    <property type="component" value="Unassembled WGS sequence"/>
</dbReference>
<dbReference type="SUPFAM" id="SSF50447">
    <property type="entry name" value="Translation proteins"/>
    <property type="match status" value="1"/>
</dbReference>
<dbReference type="InterPro" id="IPR009000">
    <property type="entry name" value="Transl_B-barrel_sf"/>
</dbReference>
<feature type="domain" description="Tr-type G" evidence="12">
    <location>
        <begin position="59"/>
        <end position="253"/>
    </location>
</feature>
<dbReference type="GO" id="GO:0016787">
    <property type="term" value="F:hydrolase activity"/>
    <property type="evidence" value="ECO:0007669"/>
    <property type="project" value="UniProtKB-KW"/>
</dbReference>
<dbReference type="FunFam" id="2.40.30.10:FF:000085">
    <property type="entry name" value="Elongation factor Tu"/>
    <property type="match status" value="1"/>
</dbReference>
<comment type="subunit">
    <text evidence="2">Monomer.</text>
</comment>
<dbReference type="SUPFAM" id="SSF50465">
    <property type="entry name" value="EF-Tu/eEF-1alpha/eIF2-gamma C-terminal domain"/>
    <property type="match status" value="1"/>
</dbReference>
<keyword evidence="7" id="KW-0251">Elongation factor</keyword>
<reference evidence="13 14" key="1">
    <citation type="submission" date="2024-11" db="EMBL/GenBank/DDBJ databases">
        <title>Chromosome-level genome assembly of the freshwater bivalve Anodonta woodiana.</title>
        <authorList>
            <person name="Chen X."/>
        </authorList>
    </citation>
    <scope>NUCLEOTIDE SEQUENCE [LARGE SCALE GENOMIC DNA]</scope>
    <source>
        <strain evidence="13">MN2024</strain>
        <tissue evidence="13">Gills</tissue>
    </source>
</reference>
<evidence type="ECO:0000313" key="14">
    <source>
        <dbReference type="Proteomes" id="UP001634394"/>
    </source>
</evidence>
<comment type="caution">
    <text evidence="13">The sequence shown here is derived from an EMBL/GenBank/DDBJ whole genome shotgun (WGS) entry which is preliminary data.</text>
</comment>
<evidence type="ECO:0000256" key="9">
    <source>
        <dbReference type="ARBA" id="ARBA00022842"/>
    </source>
</evidence>
<organism evidence="13 14">
    <name type="scientific">Sinanodonta woodiana</name>
    <name type="common">Chinese pond mussel</name>
    <name type="synonym">Anodonta woodiana</name>
    <dbReference type="NCBI Taxonomy" id="1069815"/>
    <lineage>
        <taxon>Eukaryota</taxon>
        <taxon>Metazoa</taxon>
        <taxon>Spiralia</taxon>
        <taxon>Lophotrochozoa</taxon>
        <taxon>Mollusca</taxon>
        <taxon>Bivalvia</taxon>
        <taxon>Autobranchia</taxon>
        <taxon>Heteroconchia</taxon>
        <taxon>Palaeoheterodonta</taxon>
        <taxon>Unionida</taxon>
        <taxon>Unionoidea</taxon>
        <taxon>Unionidae</taxon>
        <taxon>Unioninae</taxon>
        <taxon>Sinanodonta</taxon>
    </lineage>
</organism>